<proteinExistence type="predicted"/>
<accession>A0A2P2DI66</accession>
<dbReference type="OrthoDB" id="9878918at2"/>
<evidence type="ECO:0000313" key="1">
    <source>
        <dbReference type="EMBL" id="GBF44333.1"/>
    </source>
</evidence>
<gene>
    <name evidence="1" type="ORF">LPTSP2_36360</name>
</gene>
<keyword evidence="2" id="KW-1185">Reference proteome</keyword>
<evidence type="ECO:0000313" key="2">
    <source>
        <dbReference type="Proteomes" id="UP000245206"/>
    </source>
</evidence>
<dbReference type="EMBL" id="BFAZ01000011">
    <property type="protein sequence ID" value="GBF44333.1"/>
    <property type="molecule type" value="Genomic_DNA"/>
</dbReference>
<reference evidence="2" key="1">
    <citation type="journal article" date="2019" name="Microbiol. Immunol.">
        <title>Molecular and phenotypic characterization of Leptospira johnsonii sp. nov., Leptospira ellinghausenii sp. nov. and Leptospira ryugenii sp. nov. isolated from soil and water in Japan.</title>
        <authorList>
            <person name="Masuzawa T."/>
            <person name="Saito M."/>
            <person name="Nakao R."/>
            <person name="Nikaido Y."/>
            <person name="Matsumoto M."/>
            <person name="Ogawa M."/>
            <person name="Yokoyama M."/>
            <person name="Hidaka Y."/>
            <person name="Tomita J."/>
            <person name="Sakakibara K."/>
            <person name="Suzuki K."/>
            <person name="Yasuda S."/>
            <person name="Sato H."/>
            <person name="Yamaguchi M."/>
            <person name="Yoshida S.I."/>
            <person name="Koizumi N."/>
            <person name="Kawamura Y."/>
        </authorList>
    </citation>
    <scope>NUCLEOTIDE SEQUENCE [LARGE SCALE GENOMIC DNA]</scope>
    <source>
        <strain evidence="2">E18</strain>
    </source>
</reference>
<dbReference type="AlphaFoldDB" id="A0A2P2DI66"/>
<name>A0A2P2DI66_9LEPT</name>
<organism evidence="1 2">
    <name type="scientific">Leptospira ellinghausenii</name>
    <dbReference type="NCBI Taxonomy" id="1917822"/>
    <lineage>
        <taxon>Bacteria</taxon>
        <taxon>Pseudomonadati</taxon>
        <taxon>Spirochaetota</taxon>
        <taxon>Spirochaetia</taxon>
        <taxon>Leptospirales</taxon>
        <taxon>Leptospiraceae</taxon>
        <taxon>Leptospira</taxon>
    </lineage>
</organism>
<comment type="caution">
    <text evidence="1">The sequence shown here is derived from an EMBL/GenBank/DDBJ whole genome shotgun (WGS) entry which is preliminary data.</text>
</comment>
<protein>
    <submittedName>
        <fullName evidence="1">Uncharacterized protein</fullName>
    </submittedName>
</protein>
<dbReference type="Proteomes" id="UP000245206">
    <property type="component" value="Unassembled WGS sequence"/>
</dbReference>
<dbReference type="RefSeq" id="WP_108961311.1">
    <property type="nucleotide sequence ID" value="NZ_BFAZ01000011.1"/>
</dbReference>
<sequence length="258" mass="28961">MILSMWQLDPEFRIIQELKALYLETGLGDRGISCDKIVHPGHPLYSIASVPSGEGAKDSDSFFPKVGVEWSDDEPSDDLAGNYRIFPFDSQIKNKIIAYKNKKDSEYEHFGYKQFDKILKSTNFGIVESYTSHIVSNVNISGWGGSGNNGRKTAQELYKATMSVLPFLKHNIQKKFKASVSLEGKPALNVEAPQIGRGAWGFEVMLSVRQIKREFRFTEGTLIEKADVYFDGVGTLPGKEKLGKSNRNMNFHPLKSKI</sequence>